<dbReference type="Gene3D" id="3.30.1330.40">
    <property type="entry name" value="RutC-like"/>
    <property type="match status" value="1"/>
</dbReference>
<dbReference type="InterPro" id="IPR006175">
    <property type="entry name" value="YjgF/YER057c/UK114"/>
</dbReference>
<sequence>MRRSGSTLAHVAKCTVILADINDFAAMNAVYSRYFPAGRLPARTTFAGKKLVLGARVEVECLAVAAD</sequence>
<proteinExistence type="predicted"/>
<evidence type="ECO:0000313" key="1">
    <source>
        <dbReference type="EMBL" id="RON16096.1"/>
    </source>
</evidence>
<reference evidence="1 2" key="1">
    <citation type="submission" date="2016-10" db="EMBL/GenBank/DDBJ databases">
        <title>Comparative genome analysis of multiple Pseudomonas spp. focuses on biocontrol and plant growth promoting traits.</title>
        <authorList>
            <person name="Tao X.-Y."/>
            <person name="Taylor C.G."/>
        </authorList>
    </citation>
    <scope>NUCLEOTIDE SEQUENCE [LARGE SCALE GENOMIC DNA]</scope>
    <source>
        <strain evidence="1 2">36C6</strain>
    </source>
</reference>
<dbReference type="GO" id="GO:0005829">
    <property type="term" value="C:cytosol"/>
    <property type="evidence" value="ECO:0007669"/>
    <property type="project" value="TreeGrafter"/>
</dbReference>
<dbReference type="CDD" id="cd00448">
    <property type="entry name" value="YjgF_YER057c_UK114_family"/>
    <property type="match status" value="1"/>
</dbReference>
<dbReference type="InterPro" id="IPR035959">
    <property type="entry name" value="RutC-like_sf"/>
</dbReference>
<evidence type="ECO:0000313" key="2">
    <source>
        <dbReference type="Proteomes" id="UP000284002"/>
    </source>
</evidence>
<dbReference type="SUPFAM" id="SSF55298">
    <property type="entry name" value="YjgF-like"/>
    <property type="match status" value="1"/>
</dbReference>
<comment type="caution">
    <text evidence="1">The sequence shown here is derived from an EMBL/GenBank/DDBJ whole genome shotgun (WGS) entry which is preliminary data.</text>
</comment>
<dbReference type="Proteomes" id="UP000284002">
    <property type="component" value="Unassembled WGS sequence"/>
</dbReference>
<dbReference type="AlphaFoldDB" id="A0A423HSE3"/>
<protein>
    <recommendedName>
        <fullName evidence="3">2-iminobutanoate/2-iminopropanoate deaminase</fullName>
    </recommendedName>
</protein>
<accession>A0A423HSE3</accession>
<gene>
    <name evidence="1" type="ORF">BK662_10945</name>
</gene>
<dbReference type="Pfam" id="PF01042">
    <property type="entry name" value="Ribonuc_L-PSP"/>
    <property type="match status" value="1"/>
</dbReference>
<evidence type="ECO:0008006" key="3">
    <source>
        <dbReference type="Google" id="ProtNLM"/>
    </source>
</evidence>
<dbReference type="GO" id="GO:0019239">
    <property type="term" value="F:deaminase activity"/>
    <property type="evidence" value="ECO:0007669"/>
    <property type="project" value="TreeGrafter"/>
</dbReference>
<name>A0A423HSE3_9PSED</name>
<dbReference type="PANTHER" id="PTHR11803:SF39">
    <property type="entry name" value="2-IMINOBUTANOATE_2-IMINOPROPANOATE DEAMINASE"/>
    <property type="match status" value="1"/>
</dbReference>
<organism evidence="1 2">
    <name type="scientific">Pseudomonas frederiksbergensis</name>
    <dbReference type="NCBI Taxonomy" id="104087"/>
    <lineage>
        <taxon>Bacteria</taxon>
        <taxon>Pseudomonadati</taxon>
        <taxon>Pseudomonadota</taxon>
        <taxon>Gammaproteobacteria</taxon>
        <taxon>Pseudomonadales</taxon>
        <taxon>Pseudomonadaceae</taxon>
        <taxon>Pseudomonas</taxon>
    </lineage>
</organism>
<dbReference type="PANTHER" id="PTHR11803">
    <property type="entry name" value="2-IMINOBUTANOATE/2-IMINOPROPANOATE DEAMINASE RIDA"/>
    <property type="match status" value="1"/>
</dbReference>
<dbReference type="EMBL" id="MOBM01000013">
    <property type="protein sequence ID" value="RON16096.1"/>
    <property type="molecule type" value="Genomic_DNA"/>
</dbReference>